<reference evidence="4" key="3">
    <citation type="submission" date="2025-09" db="UniProtKB">
        <authorList>
            <consortium name="Ensembl"/>
        </authorList>
    </citation>
    <scope>IDENTIFICATION</scope>
</reference>
<evidence type="ECO:0000256" key="2">
    <source>
        <dbReference type="ARBA" id="ARBA00023235"/>
    </source>
</evidence>
<dbReference type="GeneTree" id="ENSGT00390000017595"/>
<dbReference type="Gene3D" id="3.10.310.10">
    <property type="entry name" value="Diaminopimelate Epimerase, Chain A, domain 1"/>
    <property type="match status" value="2"/>
</dbReference>
<evidence type="ECO:0000313" key="5">
    <source>
        <dbReference type="Proteomes" id="UP000265040"/>
    </source>
</evidence>
<gene>
    <name evidence="4" type="primary">PBLD</name>
</gene>
<evidence type="ECO:0000256" key="3">
    <source>
        <dbReference type="PIRSR" id="PIRSR016184-1"/>
    </source>
</evidence>
<organism evidence="4 5">
    <name type="scientific">Anabas testudineus</name>
    <name type="common">Climbing perch</name>
    <name type="synonym">Anthias testudineus</name>
    <dbReference type="NCBI Taxonomy" id="64144"/>
    <lineage>
        <taxon>Eukaryota</taxon>
        <taxon>Metazoa</taxon>
        <taxon>Chordata</taxon>
        <taxon>Craniata</taxon>
        <taxon>Vertebrata</taxon>
        <taxon>Euteleostomi</taxon>
        <taxon>Actinopterygii</taxon>
        <taxon>Neopterygii</taxon>
        <taxon>Teleostei</taxon>
        <taxon>Neoteleostei</taxon>
        <taxon>Acanthomorphata</taxon>
        <taxon>Anabantaria</taxon>
        <taxon>Anabantiformes</taxon>
        <taxon>Anabantoidei</taxon>
        <taxon>Anabantidae</taxon>
        <taxon>Anabas</taxon>
    </lineage>
</organism>
<dbReference type="PANTHER" id="PTHR13774">
    <property type="entry name" value="PHENAZINE BIOSYNTHESIS PROTEIN"/>
    <property type="match status" value="1"/>
</dbReference>
<dbReference type="STRING" id="64144.ENSATEP00000031045"/>
<reference evidence="4" key="2">
    <citation type="submission" date="2025-08" db="UniProtKB">
        <authorList>
            <consortium name="Ensembl"/>
        </authorList>
    </citation>
    <scope>IDENTIFICATION</scope>
</reference>
<sequence>MEIQVFIIDAFTNLPFKGNPAAVCLLMHELSDDIYLKTAAEFNLAETAFITKVDQSDSFTTGSRFSLQWFTPTTEINLCGHATLASAAALFQHKKNINPVLVFETRSGDLSVTRQGGSYVMDFPLNPPTKEWDYILVFVYVIQAAVRNHPVQDVYLSSNTKKLAIRLADSCGRSVLTSLKVDPVALQSSETSGRVMEVIITMKGSPDEQPGYDFYYRNFSPWYGIPEDPVTGSDLTVIGSYWSEELGKKKMLAYQCSSRGGELELEVRDDGRINITGQTVTVLQGTITL</sequence>
<protein>
    <submittedName>
        <fullName evidence="4">Uncharacterized protein</fullName>
    </submittedName>
</protein>
<reference evidence="4" key="1">
    <citation type="submission" date="2021-04" db="EMBL/GenBank/DDBJ databases">
        <authorList>
            <consortium name="Wellcome Sanger Institute Data Sharing"/>
        </authorList>
    </citation>
    <scope>NUCLEOTIDE SEQUENCE [LARGE SCALE GENOMIC DNA]</scope>
</reference>
<keyword evidence="2" id="KW-0413">Isomerase</keyword>
<dbReference type="Ensembl" id="ENSATET00000031508.2">
    <property type="protein sequence ID" value="ENSATEP00000031045.1"/>
    <property type="gene ID" value="ENSATEG00000021380.3"/>
</dbReference>
<dbReference type="PANTHER" id="PTHR13774:SF17">
    <property type="entry name" value="PHENAZINE BIOSYNTHESIS-LIKE DOMAIN-CONTAINING PROTEIN"/>
    <property type="match status" value="1"/>
</dbReference>
<dbReference type="OrthoDB" id="75169at2759"/>
<dbReference type="GO" id="GO:0016853">
    <property type="term" value="F:isomerase activity"/>
    <property type="evidence" value="ECO:0007669"/>
    <property type="project" value="UniProtKB-KW"/>
</dbReference>
<dbReference type="NCBIfam" id="TIGR00654">
    <property type="entry name" value="PhzF_family"/>
    <property type="match status" value="1"/>
</dbReference>
<dbReference type="Proteomes" id="UP000265040">
    <property type="component" value="Chromosome 3"/>
</dbReference>
<dbReference type="Pfam" id="PF02567">
    <property type="entry name" value="PhzC-PhzF"/>
    <property type="match status" value="1"/>
</dbReference>
<comment type="similarity">
    <text evidence="1">Belongs to the PhzF family.</text>
</comment>
<dbReference type="InterPro" id="IPR003719">
    <property type="entry name" value="Phenazine_PhzF-like"/>
</dbReference>
<name>A0A3Q1JDG9_ANATE</name>
<dbReference type="OMA" id="DWALRWF"/>
<dbReference type="SUPFAM" id="SSF54506">
    <property type="entry name" value="Diaminopimelate epimerase-like"/>
    <property type="match status" value="1"/>
</dbReference>
<dbReference type="InParanoid" id="A0A3Q1JDG9"/>
<feature type="active site" evidence="3">
    <location>
        <position position="46"/>
    </location>
</feature>
<dbReference type="PIRSF" id="PIRSF016184">
    <property type="entry name" value="PhzC_PhzF"/>
    <property type="match status" value="1"/>
</dbReference>
<accession>A0A3Q1JDG9</accession>
<proteinExistence type="inferred from homology"/>
<dbReference type="AlphaFoldDB" id="A0A3Q1JDG9"/>
<evidence type="ECO:0000313" key="4">
    <source>
        <dbReference type="Ensembl" id="ENSATEP00000031045.1"/>
    </source>
</evidence>
<evidence type="ECO:0000256" key="1">
    <source>
        <dbReference type="ARBA" id="ARBA00008270"/>
    </source>
</evidence>
<dbReference type="GO" id="GO:0005737">
    <property type="term" value="C:cytoplasm"/>
    <property type="evidence" value="ECO:0007669"/>
    <property type="project" value="TreeGrafter"/>
</dbReference>
<keyword evidence="5" id="KW-1185">Reference proteome</keyword>